<gene>
    <name evidence="2" type="ORF">EJ08DRAFT_352828</name>
</gene>
<sequence>MPNRVFVVSVRNLWYHLFSCVIVTSVVKAMSRYYSPKQHSPELPSLCLDSLPTRWRCFH</sequence>
<organism evidence="2 3">
    <name type="scientific">Tothia fuscella</name>
    <dbReference type="NCBI Taxonomy" id="1048955"/>
    <lineage>
        <taxon>Eukaryota</taxon>
        <taxon>Fungi</taxon>
        <taxon>Dikarya</taxon>
        <taxon>Ascomycota</taxon>
        <taxon>Pezizomycotina</taxon>
        <taxon>Dothideomycetes</taxon>
        <taxon>Pleosporomycetidae</taxon>
        <taxon>Venturiales</taxon>
        <taxon>Cylindrosympodiaceae</taxon>
        <taxon>Tothia</taxon>
    </lineage>
</organism>
<feature type="transmembrane region" description="Helical" evidence="1">
    <location>
        <begin position="12"/>
        <end position="30"/>
    </location>
</feature>
<protein>
    <submittedName>
        <fullName evidence="2">Uncharacterized protein</fullName>
    </submittedName>
</protein>
<keyword evidence="3" id="KW-1185">Reference proteome</keyword>
<dbReference type="EMBL" id="MU007059">
    <property type="protein sequence ID" value="KAF2427550.1"/>
    <property type="molecule type" value="Genomic_DNA"/>
</dbReference>
<keyword evidence="1" id="KW-1133">Transmembrane helix</keyword>
<evidence type="ECO:0000256" key="1">
    <source>
        <dbReference type="SAM" id="Phobius"/>
    </source>
</evidence>
<proteinExistence type="predicted"/>
<keyword evidence="1" id="KW-0812">Transmembrane</keyword>
<dbReference type="AlphaFoldDB" id="A0A9P4TW40"/>
<dbReference type="Proteomes" id="UP000800235">
    <property type="component" value="Unassembled WGS sequence"/>
</dbReference>
<comment type="caution">
    <text evidence="2">The sequence shown here is derived from an EMBL/GenBank/DDBJ whole genome shotgun (WGS) entry which is preliminary data.</text>
</comment>
<keyword evidence="1" id="KW-0472">Membrane</keyword>
<reference evidence="2" key="1">
    <citation type="journal article" date="2020" name="Stud. Mycol.">
        <title>101 Dothideomycetes genomes: a test case for predicting lifestyles and emergence of pathogens.</title>
        <authorList>
            <person name="Haridas S."/>
            <person name="Albert R."/>
            <person name="Binder M."/>
            <person name="Bloem J."/>
            <person name="Labutti K."/>
            <person name="Salamov A."/>
            <person name="Andreopoulos B."/>
            <person name="Baker S."/>
            <person name="Barry K."/>
            <person name="Bills G."/>
            <person name="Bluhm B."/>
            <person name="Cannon C."/>
            <person name="Castanera R."/>
            <person name="Culley D."/>
            <person name="Daum C."/>
            <person name="Ezra D."/>
            <person name="Gonzalez J."/>
            <person name="Henrissat B."/>
            <person name="Kuo A."/>
            <person name="Liang C."/>
            <person name="Lipzen A."/>
            <person name="Lutzoni F."/>
            <person name="Magnuson J."/>
            <person name="Mondo S."/>
            <person name="Nolan M."/>
            <person name="Ohm R."/>
            <person name="Pangilinan J."/>
            <person name="Park H.-J."/>
            <person name="Ramirez L."/>
            <person name="Alfaro M."/>
            <person name="Sun H."/>
            <person name="Tritt A."/>
            <person name="Yoshinaga Y."/>
            <person name="Zwiers L.-H."/>
            <person name="Turgeon B."/>
            <person name="Goodwin S."/>
            <person name="Spatafora J."/>
            <person name="Crous P."/>
            <person name="Grigoriev I."/>
        </authorList>
    </citation>
    <scope>NUCLEOTIDE SEQUENCE</scope>
    <source>
        <strain evidence="2">CBS 130266</strain>
    </source>
</reference>
<name>A0A9P4TW40_9PEZI</name>
<accession>A0A9P4TW40</accession>
<evidence type="ECO:0000313" key="3">
    <source>
        <dbReference type="Proteomes" id="UP000800235"/>
    </source>
</evidence>
<evidence type="ECO:0000313" key="2">
    <source>
        <dbReference type="EMBL" id="KAF2427550.1"/>
    </source>
</evidence>